<keyword evidence="2 7" id="KW-0032">Aminotransferase</keyword>
<feature type="domain" description="Aminotransferase class I/classII large" evidence="6">
    <location>
        <begin position="17"/>
        <end position="271"/>
    </location>
</feature>
<feature type="compositionally biased region" description="Basic and acidic residues" evidence="5">
    <location>
        <begin position="324"/>
        <end position="337"/>
    </location>
</feature>
<evidence type="ECO:0000259" key="6">
    <source>
        <dbReference type="Pfam" id="PF00155"/>
    </source>
</evidence>
<dbReference type="SUPFAM" id="SSF53383">
    <property type="entry name" value="PLP-dependent transferases"/>
    <property type="match status" value="1"/>
</dbReference>
<keyword evidence="3" id="KW-0808">Transferase</keyword>
<dbReference type="CDD" id="cd00609">
    <property type="entry name" value="AAT_like"/>
    <property type="match status" value="1"/>
</dbReference>
<dbReference type="Pfam" id="PF00155">
    <property type="entry name" value="Aminotran_1_2"/>
    <property type="match status" value="1"/>
</dbReference>
<dbReference type="GO" id="GO:0008483">
    <property type="term" value="F:transaminase activity"/>
    <property type="evidence" value="ECO:0007669"/>
    <property type="project" value="UniProtKB-KW"/>
</dbReference>
<comment type="cofactor">
    <cofactor evidence="1">
        <name>pyridoxal 5'-phosphate</name>
        <dbReference type="ChEBI" id="CHEBI:597326"/>
    </cofactor>
</comment>
<evidence type="ECO:0000313" key="7">
    <source>
        <dbReference type="EMBL" id="GAA3730077.1"/>
    </source>
</evidence>
<keyword evidence="4" id="KW-0663">Pyridoxal phosphate</keyword>
<feature type="region of interest" description="Disordered" evidence="5">
    <location>
        <begin position="324"/>
        <end position="344"/>
    </location>
</feature>
<keyword evidence="8" id="KW-1185">Reference proteome</keyword>
<accession>A0ABP7F7U3</accession>
<evidence type="ECO:0000256" key="3">
    <source>
        <dbReference type="ARBA" id="ARBA00022679"/>
    </source>
</evidence>
<dbReference type="RefSeq" id="WP_344703665.1">
    <property type="nucleotide sequence ID" value="NZ_BAABCK010000064.1"/>
</dbReference>
<evidence type="ECO:0000256" key="5">
    <source>
        <dbReference type="SAM" id="MobiDB-lite"/>
    </source>
</evidence>
<evidence type="ECO:0000256" key="2">
    <source>
        <dbReference type="ARBA" id="ARBA00022576"/>
    </source>
</evidence>
<dbReference type="Gene3D" id="3.40.640.10">
    <property type="entry name" value="Type I PLP-dependent aspartate aminotransferase-like (Major domain)"/>
    <property type="match status" value="1"/>
</dbReference>
<dbReference type="Proteomes" id="UP001500920">
    <property type="component" value="Unassembled WGS sequence"/>
</dbReference>
<reference evidence="8" key="1">
    <citation type="journal article" date="2019" name="Int. J. Syst. Evol. Microbiol.">
        <title>The Global Catalogue of Microorganisms (GCM) 10K type strain sequencing project: providing services to taxonomists for standard genome sequencing and annotation.</title>
        <authorList>
            <consortium name="The Broad Institute Genomics Platform"/>
            <consortium name="The Broad Institute Genome Sequencing Center for Infectious Disease"/>
            <person name="Wu L."/>
            <person name="Ma J."/>
        </authorList>
    </citation>
    <scope>NUCLEOTIDE SEQUENCE [LARGE SCALE GENOMIC DNA]</scope>
    <source>
        <strain evidence="8">JCM 16981</strain>
    </source>
</reference>
<dbReference type="PANTHER" id="PTHR42885">
    <property type="entry name" value="HISTIDINOL-PHOSPHATE AMINOTRANSFERASE-RELATED"/>
    <property type="match status" value="1"/>
</dbReference>
<dbReference type="InterPro" id="IPR015422">
    <property type="entry name" value="PyrdxlP-dep_Trfase_small"/>
</dbReference>
<dbReference type="InterPro" id="IPR004839">
    <property type="entry name" value="Aminotransferase_I/II_large"/>
</dbReference>
<evidence type="ECO:0000313" key="8">
    <source>
        <dbReference type="Proteomes" id="UP001500920"/>
    </source>
</evidence>
<dbReference type="Gene3D" id="3.90.1150.10">
    <property type="entry name" value="Aspartate Aminotransferase, domain 1"/>
    <property type="match status" value="1"/>
</dbReference>
<dbReference type="PANTHER" id="PTHR42885:SF2">
    <property type="entry name" value="HISTIDINOL-PHOSPHATE AMINOTRANSFERASE"/>
    <property type="match status" value="1"/>
</dbReference>
<proteinExistence type="predicted"/>
<evidence type="ECO:0000256" key="1">
    <source>
        <dbReference type="ARBA" id="ARBA00001933"/>
    </source>
</evidence>
<organism evidence="7 8">
    <name type="scientific">Salinicoccus jeotgali</name>
    <dbReference type="NCBI Taxonomy" id="381634"/>
    <lineage>
        <taxon>Bacteria</taxon>
        <taxon>Bacillati</taxon>
        <taxon>Bacillota</taxon>
        <taxon>Bacilli</taxon>
        <taxon>Bacillales</taxon>
        <taxon>Staphylococcaceae</taxon>
        <taxon>Salinicoccus</taxon>
    </lineage>
</organism>
<gene>
    <name evidence="7" type="ORF">GCM10022378_18170</name>
</gene>
<protein>
    <submittedName>
        <fullName evidence="7">Aminotransferase class I/II-fold pyridoxal phosphate-dependent enzyme</fullName>
    </submittedName>
</protein>
<evidence type="ECO:0000256" key="4">
    <source>
        <dbReference type="ARBA" id="ARBA00022898"/>
    </source>
</evidence>
<dbReference type="InterPro" id="IPR015421">
    <property type="entry name" value="PyrdxlP-dep_Trfase_major"/>
</dbReference>
<dbReference type="InterPro" id="IPR015424">
    <property type="entry name" value="PyrdxlP-dep_Trfase"/>
</dbReference>
<dbReference type="EMBL" id="BAABCK010000064">
    <property type="protein sequence ID" value="GAA3730077.1"/>
    <property type="molecule type" value="Genomic_DNA"/>
</dbReference>
<comment type="caution">
    <text evidence="7">The sequence shown here is derived from an EMBL/GenBank/DDBJ whole genome shotgun (WGS) entry which is preliminary data.</text>
</comment>
<sequence>MIHMDRNTSPLPPLSHEALMEAVGETALNEYPSVEIGRFKRLYADYYDIGSDTVEVANGSDEWIQKAIMTLGQGGVMTLEPDFVMYHEYARQIDVPVHTIPCDDDFLFDFSAVIGEVEAKRPSLFLISVPHNPTGQMFSPDDLQRLSDAMASHGGYLILDEAYYEFASPYVRPTGQHVLIIRTLSKMFGVAGLRIGIAIGEGEAFRRITRINHPYPVNALSLNIASRIFEDREALEAFIEYQLESKRQLAAALGNISDEVAVLESSTNFIFTYGEHARDLGHFMKTRGYQPRMYDTAPLDEAVRYSIIKHEDYDRFNQLIKEWSNRHDQQGTHDKRNGNLNSTR</sequence>
<name>A0ABP7F7U3_9STAP</name>